<dbReference type="PANTHER" id="PTHR36558">
    <property type="entry name" value="GLR1098 PROTEIN"/>
    <property type="match status" value="1"/>
</dbReference>
<dbReference type="SUPFAM" id="SSF52980">
    <property type="entry name" value="Restriction endonuclease-like"/>
    <property type="match status" value="1"/>
</dbReference>
<dbReference type="InterPro" id="IPR012296">
    <property type="entry name" value="Nuclease_put_TT1808"/>
</dbReference>
<keyword evidence="3" id="KW-1185">Reference proteome</keyword>
<dbReference type="EMBL" id="QGKM01000104">
    <property type="protein sequence ID" value="PWQ92249.1"/>
    <property type="molecule type" value="Genomic_DNA"/>
</dbReference>
<gene>
    <name evidence="2" type="ORF">DKW60_22120</name>
</gene>
<evidence type="ECO:0000313" key="2">
    <source>
        <dbReference type="EMBL" id="PWQ92249.1"/>
    </source>
</evidence>
<keyword evidence="2" id="KW-0540">Nuclease</keyword>
<dbReference type="OrthoDB" id="26750at2"/>
<name>A0A317C1K8_9GAMM</name>
<dbReference type="AlphaFoldDB" id="A0A317C1K8"/>
<evidence type="ECO:0000259" key="1">
    <source>
        <dbReference type="Pfam" id="PF05685"/>
    </source>
</evidence>
<dbReference type="InterPro" id="IPR008538">
    <property type="entry name" value="Uma2"/>
</dbReference>
<dbReference type="Gene3D" id="3.90.1570.10">
    <property type="entry name" value="tt1808, chain A"/>
    <property type="match status" value="1"/>
</dbReference>
<proteinExistence type="predicted"/>
<reference evidence="2 3" key="1">
    <citation type="submission" date="2018-05" db="EMBL/GenBank/DDBJ databases">
        <title>Leucothrix arctica sp. nov., isolated from Arctic seawater.</title>
        <authorList>
            <person name="Choi A."/>
            <person name="Baek K."/>
        </authorList>
    </citation>
    <scope>NUCLEOTIDE SEQUENCE [LARGE SCALE GENOMIC DNA]</scope>
    <source>
        <strain evidence="2 3">JCM 18388</strain>
    </source>
</reference>
<keyword evidence="2" id="KW-0378">Hydrolase</keyword>
<comment type="caution">
    <text evidence="2">The sequence shown here is derived from an EMBL/GenBank/DDBJ whole genome shotgun (WGS) entry which is preliminary data.</text>
</comment>
<dbReference type="PANTHER" id="PTHR36558:SF1">
    <property type="entry name" value="RESTRICTION ENDONUCLEASE DOMAIN-CONTAINING PROTEIN-RELATED"/>
    <property type="match status" value="1"/>
</dbReference>
<dbReference type="Proteomes" id="UP000245539">
    <property type="component" value="Unassembled WGS sequence"/>
</dbReference>
<keyword evidence="2" id="KW-0255">Endonuclease</keyword>
<sequence length="197" mass="22536">MSALEEFNYTTPEAYLLAENDRESGIKYEYSNGLVYAMAGASRNHNQVSMNFAGLLFMHLKGGRCRVTQSDMKVAINKGNENYFYYPDVQVSCEDEDNKYYNTSPCLIVEVLSDSTARIDRNEKLAAYRQLESLQEYVLCSQDFPAIEIYRHSTDWAVERYTSGQTVVLESVGYELVLDELYDFLLPLAQASQESQE</sequence>
<dbReference type="Pfam" id="PF05685">
    <property type="entry name" value="Uma2"/>
    <property type="match status" value="1"/>
</dbReference>
<dbReference type="GO" id="GO:0004519">
    <property type="term" value="F:endonuclease activity"/>
    <property type="evidence" value="ECO:0007669"/>
    <property type="project" value="UniProtKB-KW"/>
</dbReference>
<feature type="domain" description="Putative restriction endonuclease" evidence="1">
    <location>
        <begin position="13"/>
        <end position="171"/>
    </location>
</feature>
<accession>A0A317C1K8</accession>
<evidence type="ECO:0000313" key="3">
    <source>
        <dbReference type="Proteomes" id="UP000245539"/>
    </source>
</evidence>
<dbReference type="InterPro" id="IPR011335">
    <property type="entry name" value="Restrct_endonuc-II-like"/>
</dbReference>
<dbReference type="RefSeq" id="WP_109839834.1">
    <property type="nucleotide sequence ID" value="NZ_QGKM01000104.1"/>
</dbReference>
<dbReference type="CDD" id="cd06260">
    <property type="entry name" value="DUF820-like"/>
    <property type="match status" value="1"/>
</dbReference>
<protein>
    <submittedName>
        <fullName evidence="2">Uma2 family endonuclease</fullName>
    </submittedName>
</protein>
<organism evidence="2 3">
    <name type="scientific">Leucothrix pacifica</name>
    <dbReference type="NCBI Taxonomy" id="1247513"/>
    <lineage>
        <taxon>Bacteria</taxon>
        <taxon>Pseudomonadati</taxon>
        <taxon>Pseudomonadota</taxon>
        <taxon>Gammaproteobacteria</taxon>
        <taxon>Thiotrichales</taxon>
        <taxon>Thiotrichaceae</taxon>
        <taxon>Leucothrix</taxon>
    </lineage>
</organism>